<dbReference type="GO" id="GO:0046872">
    <property type="term" value="F:metal ion binding"/>
    <property type="evidence" value="ECO:0007669"/>
    <property type="project" value="UniProtKB-KW"/>
</dbReference>
<keyword evidence="10" id="KW-1185">Reference proteome</keyword>
<proteinExistence type="predicted"/>
<dbReference type="Pfam" id="PF03460">
    <property type="entry name" value="NIR_SIR_ferr"/>
    <property type="match status" value="2"/>
</dbReference>
<protein>
    <recommendedName>
        <fullName evidence="11">Precorrin-3B synthase</fullName>
    </recommendedName>
</protein>
<feature type="domain" description="Nitrite/sulphite reductase 4Fe-4S" evidence="7">
    <location>
        <begin position="132"/>
        <end position="279"/>
    </location>
</feature>
<evidence type="ECO:0008006" key="11">
    <source>
        <dbReference type="Google" id="ProtNLM"/>
    </source>
</evidence>
<reference evidence="9" key="1">
    <citation type="submission" date="2021-04" db="EMBL/GenBank/DDBJ databases">
        <authorList>
            <person name="Vanwijnsberghe S."/>
        </authorList>
    </citation>
    <scope>NUCLEOTIDE SEQUENCE</scope>
    <source>
        <strain evidence="9">LMG 31841</strain>
    </source>
</reference>
<keyword evidence="6" id="KW-0411">Iron-sulfur</keyword>
<dbReference type="EMBL" id="CAJQZC010000010">
    <property type="protein sequence ID" value="CAG4916220.1"/>
    <property type="molecule type" value="Genomic_DNA"/>
</dbReference>
<dbReference type="GO" id="GO:0016491">
    <property type="term" value="F:oxidoreductase activity"/>
    <property type="evidence" value="ECO:0007669"/>
    <property type="project" value="UniProtKB-KW"/>
</dbReference>
<feature type="domain" description="Nitrite/Sulfite reductase ferredoxin-like" evidence="8">
    <location>
        <begin position="305"/>
        <end position="371"/>
    </location>
</feature>
<dbReference type="Pfam" id="PF01077">
    <property type="entry name" value="NIR_SIR"/>
    <property type="match status" value="1"/>
</dbReference>
<evidence type="ECO:0000256" key="5">
    <source>
        <dbReference type="ARBA" id="ARBA00023004"/>
    </source>
</evidence>
<dbReference type="SUPFAM" id="SSF56014">
    <property type="entry name" value="Nitrite and sulphite reductase 4Fe-4S domain-like"/>
    <property type="match status" value="2"/>
</dbReference>
<dbReference type="InterPro" id="IPR045854">
    <property type="entry name" value="NO2/SO3_Rdtase_4Fe4S_sf"/>
</dbReference>
<dbReference type="SUPFAM" id="SSF55124">
    <property type="entry name" value="Nitrite/Sulfite reductase N-terminal domain-like"/>
    <property type="match status" value="2"/>
</dbReference>
<organism evidence="9 10">
    <name type="scientific">Paraburkholderia saeva</name>
    <dbReference type="NCBI Taxonomy" id="2777537"/>
    <lineage>
        <taxon>Bacteria</taxon>
        <taxon>Pseudomonadati</taxon>
        <taxon>Pseudomonadota</taxon>
        <taxon>Betaproteobacteria</taxon>
        <taxon>Burkholderiales</taxon>
        <taxon>Burkholderiaceae</taxon>
        <taxon>Paraburkholderia</taxon>
    </lineage>
</organism>
<dbReference type="Gene3D" id="3.90.480.10">
    <property type="entry name" value="Sulfite Reductase Hemoprotein,Domain 2"/>
    <property type="match status" value="2"/>
</dbReference>
<evidence type="ECO:0000256" key="2">
    <source>
        <dbReference type="ARBA" id="ARBA00022617"/>
    </source>
</evidence>
<gene>
    <name evidence="9" type="ORF">LMG31841_04552</name>
</gene>
<dbReference type="InterPro" id="IPR005117">
    <property type="entry name" value="NiRdtase/SiRdtase_haem-b_fer"/>
</dbReference>
<keyword evidence="4" id="KW-0560">Oxidoreductase</keyword>
<comment type="caution">
    <text evidence="9">The sequence shown here is derived from an EMBL/GenBank/DDBJ whole genome shotgun (WGS) entry which is preliminary data.</text>
</comment>
<dbReference type="NCBIfam" id="TIGR02435">
    <property type="entry name" value="CobG"/>
    <property type="match status" value="1"/>
</dbReference>
<evidence type="ECO:0000313" key="9">
    <source>
        <dbReference type="EMBL" id="CAG4916220.1"/>
    </source>
</evidence>
<dbReference type="GO" id="GO:0020037">
    <property type="term" value="F:heme binding"/>
    <property type="evidence" value="ECO:0007669"/>
    <property type="project" value="InterPro"/>
</dbReference>
<dbReference type="GO" id="GO:0051539">
    <property type="term" value="F:4 iron, 4 sulfur cluster binding"/>
    <property type="evidence" value="ECO:0007669"/>
    <property type="project" value="UniProtKB-KW"/>
</dbReference>
<evidence type="ECO:0000259" key="7">
    <source>
        <dbReference type="Pfam" id="PF01077"/>
    </source>
</evidence>
<dbReference type="InterPro" id="IPR012798">
    <property type="entry name" value="Cbl_synth_CobG-like"/>
</dbReference>
<evidence type="ECO:0000256" key="6">
    <source>
        <dbReference type="ARBA" id="ARBA00023014"/>
    </source>
</evidence>
<evidence type="ECO:0000256" key="4">
    <source>
        <dbReference type="ARBA" id="ARBA00023002"/>
    </source>
</evidence>
<dbReference type="PANTHER" id="PTHR32439:SF9">
    <property type="entry name" value="BLR3264 PROTEIN"/>
    <property type="match status" value="1"/>
</dbReference>
<dbReference type="InterPro" id="IPR006067">
    <property type="entry name" value="NO2/SO3_Rdtase_4Fe4S_dom"/>
</dbReference>
<dbReference type="AlphaFoldDB" id="A0A9N8X3M0"/>
<evidence type="ECO:0000256" key="3">
    <source>
        <dbReference type="ARBA" id="ARBA00022723"/>
    </source>
</evidence>
<evidence type="ECO:0000313" key="10">
    <source>
        <dbReference type="Proteomes" id="UP000789704"/>
    </source>
</evidence>
<keyword evidence="5" id="KW-0408">Iron</keyword>
<dbReference type="InterPro" id="IPR051329">
    <property type="entry name" value="NIR_SIR_4Fe-4S"/>
</dbReference>
<dbReference type="InterPro" id="IPR036136">
    <property type="entry name" value="Nit/Sulf_reduc_fer-like_dom_sf"/>
</dbReference>
<dbReference type="Proteomes" id="UP000789704">
    <property type="component" value="Unassembled WGS sequence"/>
</dbReference>
<sequence>MPQHFLHDEVLGPSRGAQPGDPLNHVTSAFAPVASLRPSACPGLWRIVQARDGGLCRIKLPCGELRADQAFAIADVATRYASGVIEVTNRANLQLRGVRIGEEEVLITRLLDAGIGPQSLPDGRETDPVARDDIRNLMVSPLAGRDPHAIFDVTSLASQILSLLQSEPRFTALSPKFALMLDGGERVAMLDHPHDIWLAAVRDRDDVRFAFGLAGCPPLSPASQPGIIGSVLPEQLPALVAALLHAFLDLAAPDDSRMRDVLALHGLKAFMERAQARVNFTLASNLRFDSWRRSPAQASLRLGLHPQNSEDRSYIGGHPAFGRLDATTLEALAQLAIDTGSSILRMTPWQGVIVPDIPTGNAPQALKRLESIGLVTDSANPLAHVIACTGSQGCAKGMADTKADALLLARRLPTGVDVHFSGCQRSCAAAHCVPWTLLAVAPARYDLYRRDGTPGFGAPVARNLTIDQAADMLERLTRSSPDA</sequence>
<keyword evidence="3" id="KW-0479">Metal-binding</keyword>
<keyword evidence="1" id="KW-0004">4Fe-4S</keyword>
<dbReference type="Gene3D" id="3.30.413.10">
    <property type="entry name" value="Sulfite Reductase Hemoprotein, domain 1"/>
    <property type="match status" value="2"/>
</dbReference>
<keyword evidence="2" id="KW-0349">Heme</keyword>
<accession>A0A9N8X3M0</accession>
<dbReference type="PANTHER" id="PTHR32439">
    <property type="entry name" value="FERREDOXIN--NITRITE REDUCTASE, CHLOROPLASTIC"/>
    <property type="match status" value="1"/>
</dbReference>
<feature type="domain" description="Nitrite/Sulfite reductase ferredoxin-like" evidence="8">
    <location>
        <begin position="51"/>
        <end position="110"/>
    </location>
</feature>
<name>A0A9N8X3M0_9BURK</name>
<evidence type="ECO:0000256" key="1">
    <source>
        <dbReference type="ARBA" id="ARBA00022485"/>
    </source>
</evidence>
<evidence type="ECO:0000259" key="8">
    <source>
        <dbReference type="Pfam" id="PF03460"/>
    </source>
</evidence>